<gene>
    <name evidence="2" type="primary">LOC113471199</name>
</gene>
<sequence length="133" mass="15191">MSLIIRYFSHRENKVVTTFYRLLEIEAGDHLTMVTAFQSALEKDGLKIDKLLGIGIDGANVMTGKYNSFSSKLKELIPHLVIVKCVCHSLHLAAEKSLLELPSHIDFLIKECTSWFSKSTDRQVKYRKLFEAM</sequence>
<dbReference type="Proteomes" id="UP000079169">
    <property type="component" value="Unplaced"/>
</dbReference>
<keyword evidence="1" id="KW-1185">Reference proteome</keyword>
<dbReference type="STRING" id="121845.A0A3Q0JBR8"/>
<dbReference type="PaxDb" id="121845-A0A3Q0JBR8"/>
<evidence type="ECO:0000313" key="2">
    <source>
        <dbReference type="RefSeq" id="XP_026685957.1"/>
    </source>
</evidence>
<dbReference type="KEGG" id="dci:113471199"/>
<reference evidence="2" key="1">
    <citation type="submission" date="2025-08" db="UniProtKB">
        <authorList>
            <consortium name="RefSeq"/>
        </authorList>
    </citation>
    <scope>IDENTIFICATION</scope>
</reference>
<protein>
    <submittedName>
        <fullName evidence="2">Uncharacterized protein LOC113471199</fullName>
    </submittedName>
</protein>
<evidence type="ECO:0000313" key="1">
    <source>
        <dbReference type="Proteomes" id="UP000079169"/>
    </source>
</evidence>
<dbReference type="GeneID" id="113471199"/>
<name>A0A3Q0JBR8_DIACI</name>
<dbReference type="RefSeq" id="XP_026685957.1">
    <property type="nucleotide sequence ID" value="XM_026830156.1"/>
</dbReference>
<organism evidence="1 2">
    <name type="scientific">Diaphorina citri</name>
    <name type="common">Asian citrus psyllid</name>
    <dbReference type="NCBI Taxonomy" id="121845"/>
    <lineage>
        <taxon>Eukaryota</taxon>
        <taxon>Metazoa</taxon>
        <taxon>Ecdysozoa</taxon>
        <taxon>Arthropoda</taxon>
        <taxon>Hexapoda</taxon>
        <taxon>Insecta</taxon>
        <taxon>Pterygota</taxon>
        <taxon>Neoptera</taxon>
        <taxon>Paraneoptera</taxon>
        <taxon>Hemiptera</taxon>
        <taxon>Sternorrhyncha</taxon>
        <taxon>Psylloidea</taxon>
        <taxon>Psyllidae</taxon>
        <taxon>Diaphorininae</taxon>
        <taxon>Diaphorina</taxon>
    </lineage>
</organism>
<dbReference type="PANTHER" id="PTHR37162:SF1">
    <property type="entry name" value="BED-TYPE DOMAIN-CONTAINING PROTEIN"/>
    <property type="match status" value="1"/>
</dbReference>
<proteinExistence type="predicted"/>
<accession>A0A3Q0JBR8</accession>
<dbReference type="PANTHER" id="PTHR37162">
    <property type="entry name" value="HAT FAMILY DIMERISATION DOMAINCONTAINING PROTEIN-RELATED"/>
    <property type="match status" value="1"/>
</dbReference>
<dbReference type="AlphaFoldDB" id="A0A3Q0JBR8"/>